<evidence type="ECO:0000259" key="2">
    <source>
        <dbReference type="Pfam" id="PF00658"/>
    </source>
</evidence>
<evidence type="ECO:0000313" key="3">
    <source>
        <dbReference type="EMBL" id="ETO23339.1"/>
    </source>
</evidence>
<feature type="domain" description="PABC" evidence="2">
    <location>
        <begin position="186"/>
        <end position="239"/>
    </location>
</feature>
<sequence>MSFTYSFPKKKKNKQTNKKGVTVPKFGVPNQPLFLSPGGGSEYSSVLSAGSTSFVNIAPSTVSTNKVPTMAPPNASSKTQRYLSPGSQQVLDLQTQLPPSSGQVLGFNQNGNSIKLFDPMVINQAHVNNVNSIKSANDVDWTLTVPLETLYISSNNGNNNNNNSNNNNNDNNNNSYNYNNNIDPKIGDKVFASVYKYYPSNADKITGQVLSRFSMDACLKMLENATDFKVKVDQIASVL</sequence>
<keyword evidence="3" id="KW-0808">Transferase</keyword>
<keyword evidence="4" id="KW-1185">Reference proteome</keyword>
<dbReference type="Proteomes" id="UP000023152">
    <property type="component" value="Unassembled WGS sequence"/>
</dbReference>
<organism evidence="3 4">
    <name type="scientific">Reticulomyxa filosa</name>
    <dbReference type="NCBI Taxonomy" id="46433"/>
    <lineage>
        <taxon>Eukaryota</taxon>
        <taxon>Sar</taxon>
        <taxon>Rhizaria</taxon>
        <taxon>Retaria</taxon>
        <taxon>Foraminifera</taxon>
        <taxon>Monothalamids</taxon>
        <taxon>Reticulomyxidae</taxon>
        <taxon>Reticulomyxa</taxon>
    </lineage>
</organism>
<feature type="compositionally biased region" description="Basic residues" evidence="1">
    <location>
        <begin position="8"/>
        <end position="17"/>
    </location>
</feature>
<evidence type="ECO:0000256" key="1">
    <source>
        <dbReference type="SAM" id="MobiDB-lite"/>
    </source>
</evidence>
<dbReference type="GO" id="GO:0016301">
    <property type="term" value="F:kinase activity"/>
    <property type="evidence" value="ECO:0007669"/>
    <property type="project" value="UniProtKB-KW"/>
</dbReference>
<comment type="caution">
    <text evidence="3">The sequence shown here is derived from an EMBL/GenBank/DDBJ whole genome shotgun (WGS) entry which is preliminary data.</text>
</comment>
<dbReference type="Pfam" id="PF00658">
    <property type="entry name" value="MLLE"/>
    <property type="match status" value="1"/>
</dbReference>
<dbReference type="GO" id="GO:0003723">
    <property type="term" value="F:RNA binding"/>
    <property type="evidence" value="ECO:0007669"/>
    <property type="project" value="InterPro"/>
</dbReference>
<reference evidence="3 4" key="1">
    <citation type="journal article" date="2013" name="Curr. Biol.">
        <title>The Genome of the Foraminiferan Reticulomyxa filosa.</title>
        <authorList>
            <person name="Glockner G."/>
            <person name="Hulsmann N."/>
            <person name="Schleicher M."/>
            <person name="Noegel A.A."/>
            <person name="Eichinger L."/>
            <person name="Gallinger C."/>
            <person name="Pawlowski J."/>
            <person name="Sierra R."/>
            <person name="Euteneuer U."/>
            <person name="Pillet L."/>
            <person name="Moustafa A."/>
            <person name="Platzer M."/>
            <person name="Groth M."/>
            <person name="Szafranski K."/>
            <person name="Schliwa M."/>
        </authorList>
    </citation>
    <scope>NUCLEOTIDE SEQUENCE [LARGE SCALE GENOMIC DNA]</scope>
</reference>
<gene>
    <name evidence="3" type="ORF">RFI_13843</name>
</gene>
<evidence type="ECO:0000313" key="4">
    <source>
        <dbReference type="Proteomes" id="UP000023152"/>
    </source>
</evidence>
<accession>X6NC28</accession>
<feature type="region of interest" description="Disordered" evidence="1">
    <location>
        <begin position="1"/>
        <end position="23"/>
    </location>
</feature>
<dbReference type="InterPro" id="IPR002004">
    <property type="entry name" value="PABP_HYD_C"/>
</dbReference>
<dbReference type="AlphaFoldDB" id="X6NC28"/>
<dbReference type="InterPro" id="IPR036053">
    <property type="entry name" value="PABP-dom"/>
</dbReference>
<dbReference type="Gene3D" id="1.10.1900.10">
    <property type="entry name" value="c-terminal domain of poly(a) binding protein"/>
    <property type="match status" value="1"/>
</dbReference>
<dbReference type="SUPFAM" id="SSF63570">
    <property type="entry name" value="PABC (PABP) domain"/>
    <property type="match status" value="1"/>
</dbReference>
<dbReference type="EMBL" id="ASPP01010027">
    <property type="protein sequence ID" value="ETO23339.1"/>
    <property type="molecule type" value="Genomic_DNA"/>
</dbReference>
<keyword evidence="3" id="KW-0418">Kinase</keyword>
<proteinExistence type="predicted"/>
<protein>
    <submittedName>
        <fullName evidence="3">MAP kinase phosphatase</fullName>
    </submittedName>
</protein>
<name>X6NC28_RETFI</name>
<feature type="region of interest" description="Disordered" evidence="1">
    <location>
        <begin position="155"/>
        <end position="179"/>
    </location>
</feature>